<accession>A0A4D6MWJ7</accession>
<evidence type="ECO:0000313" key="3">
    <source>
        <dbReference type="Proteomes" id="UP000501690"/>
    </source>
</evidence>
<dbReference type="AlphaFoldDB" id="A0A4D6MWJ7"/>
<sequence length="87" mass="9753">MSKLPAQQLNHHHRACSNNSIQNTIKAPPWKQRTRTITPEQLQQQNSSENTNLSDLHCVQPFSDAAAHHLAAAITIESSSSRCHHNH</sequence>
<proteinExistence type="predicted"/>
<evidence type="ECO:0000256" key="1">
    <source>
        <dbReference type="SAM" id="MobiDB-lite"/>
    </source>
</evidence>
<organism evidence="2 3">
    <name type="scientific">Vigna unguiculata</name>
    <name type="common">Cowpea</name>
    <dbReference type="NCBI Taxonomy" id="3917"/>
    <lineage>
        <taxon>Eukaryota</taxon>
        <taxon>Viridiplantae</taxon>
        <taxon>Streptophyta</taxon>
        <taxon>Embryophyta</taxon>
        <taxon>Tracheophyta</taxon>
        <taxon>Spermatophyta</taxon>
        <taxon>Magnoliopsida</taxon>
        <taxon>eudicotyledons</taxon>
        <taxon>Gunneridae</taxon>
        <taxon>Pentapetalae</taxon>
        <taxon>rosids</taxon>
        <taxon>fabids</taxon>
        <taxon>Fabales</taxon>
        <taxon>Fabaceae</taxon>
        <taxon>Papilionoideae</taxon>
        <taxon>50 kb inversion clade</taxon>
        <taxon>NPAAA clade</taxon>
        <taxon>indigoferoid/millettioid clade</taxon>
        <taxon>Phaseoleae</taxon>
        <taxon>Vigna</taxon>
    </lineage>
</organism>
<name>A0A4D6MWJ7_VIGUN</name>
<gene>
    <name evidence="2" type="ORF">DEO72_LG8g2302</name>
</gene>
<feature type="compositionally biased region" description="Polar residues" evidence="1">
    <location>
        <begin position="35"/>
        <end position="54"/>
    </location>
</feature>
<keyword evidence="3" id="KW-1185">Reference proteome</keyword>
<evidence type="ECO:0000313" key="2">
    <source>
        <dbReference type="EMBL" id="QCE04267.1"/>
    </source>
</evidence>
<dbReference type="EMBL" id="CP039352">
    <property type="protein sequence ID" value="QCE04267.1"/>
    <property type="molecule type" value="Genomic_DNA"/>
</dbReference>
<reference evidence="2 3" key="1">
    <citation type="submission" date="2019-04" db="EMBL/GenBank/DDBJ databases">
        <title>An improved genome assembly and genetic linkage map for asparagus bean, Vigna unguiculata ssp. sesquipedialis.</title>
        <authorList>
            <person name="Xia Q."/>
            <person name="Zhang R."/>
            <person name="Dong Y."/>
        </authorList>
    </citation>
    <scope>NUCLEOTIDE SEQUENCE [LARGE SCALE GENOMIC DNA]</scope>
    <source>
        <tissue evidence="2">Leaf</tissue>
    </source>
</reference>
<dbReference type="Proteomes" id="UP000501690">
    <property type="component" value="Linkage Group LG8"/>
</dbReference>
<protein>
    <submittedName>
        <fullName evidence="2">Uncharacterized protein</fullName>
    </submittedName>
</protein>
<feature type="compositionally biased region" description="Polar residues" evidence="1">
    <location>
        <begin position="16"/>
        <end position="25"/>
    </location>
</feature>
<feature type="region of interest" description="Disordered" evidence="1">
    <location>
        <begin position="1"/>
        <end position="55"/>
    </location>
</feature>